<name>A0A177DGM1_ALTAL</name>
<evidence type="ECO:0000259" key="1">
    <source>
        <dbReference type="Pfam" id="PF06985"/>
    </source>
</evidence>
<dbReference type="OMA" id="THEHIIS"/>
<feature type="domain" description="Heterokaryon incompatibility" evidence="1">
    <location>
        <begin position="310"/>
        <end position="401"/>
    </location>
</feature>
<gene>
    <name evidence="2" type="ORF">CC77DRAFT_1051353</name>
</gene>
<keyword evidence="3" id="KW-1185">Reference proteome</keyword>
<protein>
    <submittedName>
        <fullName evidence="2">HET-domain-containing protein</fullName>
    </submittedName>
</protein>
<evidence type="ECO:0000313" key="2">
    <source>
        <dbReference type="EMBL" id="OAG18895.1"/>
    </source>
</evidence>
<dbReference type="PANTHER" id="PTHR33112">
    <property type="entry name" value="DOMAIN PROTEIN, PUTATIVE-RELATED"/>
    <property type="match status" value="1"/>
</dbReference>
<proteinExistence type="predicted"/>
<dbReference type="RefSeq" id="XP_018384316.1">
    <property type="nucleotide sequence ID" value="XM_018527667.1"/>
</dbReference>
<reference evidence="2 3" key="1">
    <citation type="submission" date="2016-05" db="EMBL/GenBank/DDBJ databases">
        <title>Comparative analysis of secretome profiles of manganese(II)-oxidizing ascomycete fungi.</title>
        <authorList>
            <consortium name="DOE Joint Genome Institute"/>
            <person name="Zeiner C.A."/>
            <person name="Purvine S.O."/>
            <person name="Zink E.M."/>
            <person name="Wu S."/>
            <person name="Pasa-Tolic L."/>
            <person name="Chaput D.L."/>
            <person name="Haridas S."/>
            <person name="Grigoriev I.V."/>
            <person name="Santelli C.M."/>
            <person name="Hansel C.M."/>
        </authorList>
    </citation>
    <scope>NUCLEOTIDE SEQUENCE [LARGE SCALE GENOMIC DNA]</scope>
    <source>
        <strain evidence="2 3">SRC1lrK2f</strain>
    </source>
</reference>
<dbReference type="VEuPathDB" id="FungiDB:CC77DRAFT_1051353"/>
<dbReference type="Proteomes" id="UP000077248">
    <property type="component" value="Unassembled WGS sequence"/>
</dbReference>
<organism evidence="2 3">
    <name type="scientific">Alternaria alternata</name>
    <name type="common">Alternaria rot fungus</name>
    <name type="synonym">Torula alternata</name>
    <dbReference type="NCBI Taxonomy" id="5599"/>
    <lineage>
        <taxon>Eukaryota</taxon>
        <taxon>Fungi</taxon>
        <taxon>Dikarya</taxon>
        <taxon>Ascomycota</taxon>
        <taxon>Pezizomycotina</taxon>
        <taxon>Dothideomycetes</taxon>
        <taxon>Pleosporomycetidae</taxon>
        <taxon>Pleosporales</taxon>
        <taxon>Pleosporineae</taxon>
        <taxon>Pleosporaceae</taxon>
        <taxon>Alternaria</taxon>
        <taxon>Alternaria sect. Alternaria</taxon>
        <taxon>Alternaria alternata complex</taxon>
    </lineage>
</organism>
<dbReference type="EMBL" id="KV441482">
    <property type="protein sequence ID" value="OAG18895.1"/>
    <property type="molecule type" value="Genomic_DNA"/>
</dbReference>
<dbReference type="GeneID" id="29113261"/>
<dbReference type="STRING" id="5599.A0A177DGM1"/>
<evidence type="ECO:0000313" key="3">
    <source>
        <dbReference type="Proteomes" id="UP000077248"/>
    </source>
</evidence>
<dbReference type="AlphaFoldDB" id="A0A177DGM1"/>
<dbReference type="PANTHER" id="PTHR33112:SF12">
    <property type="entry name" value="HETEROKARYON INCOMPATIBILITY DOMAIN-CONTAINING PROTEIN"/>
    <property type="match status" value="1"/>
</dbReference>
<dbReference type="KEGG" id="aalt:CC77DRAFT_1051353"/>
<dbReference type="Pfam" id="PF06985">
    <property type="entry name" value="HET"/>
    <property type="match status" value="1"/>
</dbReference>
<sequence length="402" mass="47330">MTSEHGDIPRYLRYEDGGGDLDNGWDYELERANQILHNQIIRMHRDKLCKGCARFDWLRTHFYTRDVRCMDEEDKRAGQKIDNGYQRLSEFDFRHRDFENVYDDVIWPLFEVVAGARRETKWSAKNFRFRWRLRKDQIHQCQLCNILCDKAEAAWDVSTFDYPNNSAYNSDTAFLDILLKGGPVFEDGVKHQCIFAWPEHKNDARCATNGIKVYLYLYERPYRGITTSCCIRPFIEEMLHQLNNLPHCCLNKSRVGTNVNFDLVIGWLKLCNETHEHIISPIHSISAHKDLRFIDTKRRCVIEQDQRVRYAALSYTWGQEEQYCLKRENVEILKEPGSLDRNNITIRQVIIDAIEVCVKADIPYLWVDALCIVQDDEQGKMFQIQNMDSVYSNAYITIVQAA</sequence>
<dbReference type="InterPro" id="IPR010730">
    <property type="entry name" value="HET"/>
</dbReference>
<accession>A0A177DGM1</accession>